<proteinExistence type="predicted"/>
<evidence type="ECO:0000256" key="4">
    <source>
        <dbReference type="ARBA" id="ARBA00022777"/>
    </source>
</evidence>
<evidence type="ECO:0000313" key="10">
    <source>
        <dbReference type="Proteomes" id="UP001201812"/>
    </source>
</evidence>
<feature type="compositionally biased region" description="Basic and acidic residues" evidence="6">
    <location>
        <begin position="412"/>
        <end position="425"/>
    </location>
</feature>
<dbReference type="AlphaFoldDB" id="A0AAD4MRU6"/>
<feature type="chain" id="PRO_5042112309" evidence="7">
    <location>
        <begin position="25"/>
        <end position="572"/>
    </location>
</feature>
<dbReference type="PROSITE" id="PS50011">
    <property type="entry name" value="PROTEIN_KINASE_DOM"/>
    <property type="match status" value="1"/>
</dbReference>
<feature type="domain" description="Protein kinase" evidence="8">
    <location>
        <begin position="47"/>
        <end position="361"/>
    </location>
</feature>
<reference evidence="9" key="1">
    <citation type="submission" date="2022-01" db="EMBL/GenBank/DDBJ databases">
        <title>Genome Sequence Resource for Two Populations of Ditylenchus destructor, the Migratory Endoparasitic Phytonematode.</title>
        <authorList>
            <person name="Zhang H."/>
            <person name="Lin R."/>
            <person name="Xie B."/>
        </authorList>
    </citation>
    <scope>NUCLEOTIDE SEQUENCE</scope>
    <source>
        <strain evidence="9">BazhouSP</strain>
    </source>
</reference>
<evidence type="ECO:0000259" key="8">
    <source>
        <dbReference type="PROSITE" id="PS50011"/>
    </source>
</evidence>
<keyword evidence="7" id="KW-0732">Signal</keyword>
<organism evidence="9 10">
    <name type="scientific">Ditylenchus destructor</name>
    <dbReference type="NCBI Taxonomy" id="166010"/>
    <lineage>
        <taxon>Eukaryota</taxon>
        <taxon>Metazoa</taxon>
        <taxon>Ecdysozoa</taxon>
        <taxon>Nematoda</taxon>
        <taxon>Chromadorea</taxon>
        <taxon>Rhabditida</taxon>
        <taxon>Tylenchina</taxon>
        <taxon>Tylenchomorpha</taxon>
        <taxon>Sphaerularioidea</taxon>
        <taxon>Anguinidae</taxon>
        <taxon>Anguininae</taxon>
        <taxon>Ditylenchus</taxon>
    </lineage>
</organism>
<dbReference type="InterPro" id="IPR000719">
    <property type="entry name" value="Prot_kinase_dom"/>
</dbReference>
<evidence type="ECO:0000256" key="7">
    <source>
        <dbReference type="SAM" id="SignalP"/>
    </source>
</evidence>
<evidence type="ECO:0000256" key="5">
    <source>
        <dbReference type="ARBA" id="ARBA00022840"/>
    </source>
</evidence>
<dbReference type="InterPro" id="IPR011009">
    <property type="entry name" value="Kinase-like_dom_sf"/>
</dbReference>
<dbReference type="GO" id="GO:0005524">
    <property type="term" value="F:ATP binding"/>
    <property type="evidence" value="ECO:0007669"/>
    <property type="project" value="UniProtKB-KW"/>
</dbReference>
<keyword evidence="10" id="KW-1185">Reference proteome</keyword>
<dbReference type="SMART" id="SM00220">
    <property type="entry name" value="S_TKc"/>
    <property type="match status" value="1"/>
</dbReference>
<dbReference type="SUPFAM" id="SSF56112">
    <property type="entry name" value="Protein kinase-like (PK-like)"/>
    <property type="match status" value="1"/>
</dbReference>
<evidence type="ECO:0000256" key="1">
    <source>
        <dbReference type="ARBA" id="ARBA00022527"/>
    </source>
</evidence>
<dbReference type="PANTHER" id="PTHR24351">
    <property type="entry name" value="RIBOSOMAL PROTEIN S6 KINASE"/>
    <property type="match status" value="1"/>
</dbReference>
<keyword evidence="5" id="KW-0067">ATP-binding</keyword>
<comment type="caution">
    <text evidence="9">The sequence shown here is derived from an EMBL/GenBank/DDBJ whole genome shotgun (WGS) entry which is preliminary data.</text>
</comment>
<keyword evidence="3" id="KW-0547">Nucleotide-binding</keyword>
<protein>
    <submittedName>
        <fullName evidence="9">Protein kinase domain-containing protein</fullName>
    </submittedName>
</protein>
<keyword evidence="1" id="KW-0723">Serine/threonine-protein kinase</keyword>
<gene>
    <name evidence="9" type="ORF">DdX_14406</name>
</gene>
<dbReference type="EMBL" id="JAKKPZ010000071">
    <property type="protein sequence ID" value="KAI1704166.1"/>
    <property type="molecule type" value="Genomic_DNA"/>
</dbReference>
<accession>A0AAD4MRU6</accession>
<feature type="signal peptide" evidence="7">
    <location>
        <begin position="1"/>
        <end position="24"/>
    </location>
</feature>
<dbReference type="GO" id="GO:0004674">
    <property type="term" value="F:protein serine/threonine kinase activity"/>
    <property type="evidence" value="ECO:0007669"/>
    <property type="project" value="UniProtKB-KW"/>
</dbReference>
<keyword evidence="2" id="KW-0808">Transferase</keyword>
<evidence type="ECO:0000256" key="3">
    <source>
        <dbReference type="ARBA" id="ARBA00022741"/>
    </source>
</evidence>
<feature type="region of interest" description="Disordered" evidence="6">
    <location>
        <begin position="403"/>
        <end position="425"/>
    </location>
</feature>
<evidence type="ECO:0000313" key="9">
    <source>
        <dbReference type="EMBL" id="KAI1704166.1"/>
    </source>
</evidence>
<name>A0AAD4MRU6_9BILA</name>
<dbReference type="Pfam" id="PF00069">
    <property type="entry name" value="Pkinase"/>
    <property type="match status" value="1"/>
</dbReference>
<dbReference type="Gene3D" id="1.10.510.10">
    <property type="entry name" value="Transferase(Phosphotransferase) domain 1"/>
    <property type="match status" value="1"/>
</dbReference>
<evidence type="ECO:0000256" key="2">
    <source>
        <dbReference type="ARBA" id="ARBA00022679"/>
    </source>
</evidence>
<dbReference type="Proteomes" id="UP001201812">
    <property type="component" value="Unassembled WGS sequence"/>
</dbReference>
<sequence length="572" mass="66048">MRYIRMILLLDSIFVFGILDACHSCTDDSASLIKLSPDRVNAFNEYKQVAENNAEHYPGTMFVVNQIELGSGDVRFEGLYADRRIKLDTTDSPISHVKETIDSEKSNRELLLSELSLLRCIPYHPFIDMPVDVYMSTEIIRKSENGGTLNAAVYHLIFDYKSPTGTLADLIQKVGSFGERLSVVRFYMEICILAILHLHTLNMIHGDVRPSTFNFLRNGFLKLKDFSEARTLDTAKFHSCSDDVAVYRAPEMYSSSKEHPYTDKVDIWGLGATILTILSGEFYSNTLRNVNDQLGEAKCWKDVSSDQKQEIFYEKIDKALPIQKAEKNDEKKELHDLLRNMLVADPSKRYSIHDVISHPFFARAERWDYIYRMQITPPVLPDLDELNELTYQKRFLAESSTKPVVSPKPHLKHEVEQHADETNEEDYQRDYTSGYYFSLDKLLDTVKSSQKRRKIYHILNDGQFNTKKVLPYGVPQWLTWTVLTTERAKLDGQVNDGYMKQVMQALNSGAEQIIKKLNKDKKRQLRWGVAYSQYERGSRNTKVATSMKGVVFRFIVKPVDPRRRIEAQLELN</sequence>
<evidence type="ECO:0000256" key="6">
    <source>
        <dbReference type="SAM" id="MobiDB-lite"/>
    </source>
</evidence>
<keyword evidence="4 9" id="KW-0418">Kinase</keyword>